<dbReference type="CDD" id="cd12148">
    <property type="entry name" value="fungal_TF_MHR"/>
    <property type="match status" value="1"/>
</dbReference>
<accession>A0A3D8SCQ3</accession>
<feature type="region of interest" description="Disordered" evidence="5">
    <location>
        <begin position="578"/>
        <end position="600"/>
    </location>
</feature>
<dbReference type="InterPro" id="IPR050613">
    <property type="entry name" value="Sec_Metabolite_Reg"/>
</dbReference>
<gene>
    <name evidence="6" type="ORF">DSM5745_04415</name>
</gene>
<dbReference type="OrthoDB" id="4898680at2759"/>
<dbReference type="AlphaFoldDB" id="A0A3D8SCQ3"/>
<evidence type="ECO:0008006" key="8">
    <source>
        <dbReference type="Google" id="ProtNLM"/>
    </source>
</evidence>
<protein>
    <recommendedName>
        <fullName evidence="8">Transcription factor domain-containing protein</fullName>
    </recommendedName>
</protein>
<evidence type="ECO:0000256" key="2">
    <source>
        <dbReference type="ARBA" id="ARBA00023015"/>
    </source>
</evidence>
<dbReference type="EMBL" id="PVWQ01000004">
    <property type="protein sequence ID" value="RDW84089.1"/>
    <property type="molecule type" value="Genomic_DNA"/>
</dbReference>
<dbReference type="GeneID" id="38114785"/>
<feature type="region of interest" description="Disordered" evidence="5">
    <location>
        <begin position="27"/>
        <end position="53"/>
    </location>
</feature>
<evidence type="ECO:0000256" key="3">
    <source>
        <dbReference type="ARBA" id="ARBA00023163"/>
    </source>
</evidence>
<sequence>MSEKCFYHPAPMTRPNTRFRPYLAEKPMSQPVSRGPSHPTTKSKLKQKTEGTTKLSGSYLPGYLGFSSTLSLCPKIPTSSAQRPYSHLNADAHFASVEQALRKVMSLARQLEHALLQYYDGTRLTTIPRGLIVDPVLLLLQELRSSEDGRGLAEILARTKENIRRRFPPVTTNCTVLEFLNSFTNENIRLEFISLVFSIVGLATLYTEAPSGFDPLMFGGEMYSASKACLQMCEAYDHVNDLTIWSRFLNIILSGTLFGDASDTVYHGLNELVGQLLIMGFNRLVSSPPDVPFYILETRKRVFAIVVAQDKSMATLVGRPPRIDSSFCDTSLPLQLTDEEVVLNGAQLDRALQRLGPDGWQQLDQPHWQTALFRLRYQHALLQEKVLRLSLRNRDSSFSEKLHALYEEYHRAVSNIPPQYRYDKAMWAKSNPLPCLVFLVVHLGYLYSGFMIERMLLQDAQITITPLLETSTKLLSGALDFIHREHGHHELRERQTWLFLHYCLPGAGTLATELHQAALRGVPLPTSTPVPHIVRDLSVFLAYFERKKMPKRPDLQVCVQISKVIGNLLDDTLTHGLPSRSMRNQSQGDDLLLNAPNPTGQVEPDVGSSFGSYIPDVLPPLPESMTSEDFLKWFDELIWDNPSLGFEQAPC</sequence>
<organism evidence="6 7">
    <name type="scientific">Aspergillus mulundensis</name>
    <dbReference type="NCBI Taxonomy" id="1810919"/>
    <lineage>
        <taxon>Eukaryota</taxon>
        <taxon>Fungi</taxon>
        <taxon>Dikarya</taxon>
        <taxon>Ascomycota</taxon>
        <taxon>Pezizomycotina</taxon>
        <taxon>Eurotiomycetes</taxon>
        <taxon>Eurotiomycetidae</taxon>
        <taxon>Eurotiales</taxon>
        <taxon>Aspergillaceae</taxon>
        <taxon>Aspergillus</taxon>
        <taxon>Aspergillus subgen. Nidulantes</taxon>
    </lineage>
</organism>
<evidence type="ECO:0000256" key="4">
    <source>
        <dbReference type="ARBA" id="ARBA00023242"/>
    </source>
</evidence>
<proteinExistence type="predicted"/>
<evidence type="ECO:0000313" key="7">
    <source>
        <dbReference type="Proteomes" id="UP000256690"/>
    </source>
</evidence>
<dbReference type="RefSeq" id="XP_026605427.1">
    <property type="nucleotide sequence ID" value="XM_026746431.1"/>
</dbReference>
<keyword evidence="3" id="KW-0804">Transcription</keyword>
<dbReference type="Proteomes" id="UP000256690">
    <property type="component" value="Unassembled WGS sequence"/>
</dbReference>
<reference evidence="6 7" key="1">
    <citation type="journal article" date="2018" name="IMA Fungus">
        <title>IMA Genome-F 9: Draft genome sequence of Annulohypoxylon stygium, Aspergillus mulundensis, Berkeleyomyces basicola (syn. Thielaviopsis basicola), Ceratocystis smalleyi, two Cercospora beticola strains, Coleophoma cylindrospora, Fusarium fracticaudum, Phialophora cf. hyalina, and Morchella septimelata.</title>
        <authorList>
            <person name="Wingfield B.D."/>
            <person name="Bills G.F."/>
            <person name="Dong Y."/>
            <person name="Huang W."/>
            <person name="Nel W.J."/>
            <person name="Swalarsk-Parry B.S."/>
            <person name="Vaghefi N."/>
            <person name="Wilken P.M."/>
            <person name="An Z."/>
            <person name="de Beer Z.W."/>
            <person name="De Vos L."/>
            <person name="Chen L."/>
            <person name="Duong T.A."/>
            <person name="Gao Y."/>
            <person name="Hammerbacher A."/>
            <person name="Kikkert J.R."/>
            <person name="Li Y."/>
            <person name="Li H."/>
            <person name="Li K."/>
            <person name="Li Q."/>
            <person name="Liu X."/>
            <person name="Ma X."/>
            <person name="Naidoo K."/>
            <person name="Pethybridge S.J."/>
            <person name="Sun J."/>
            <person name="Steenkamp E.T."/>
            <person name="van der Nest M.A."/>
            <person name="van Wyk S."/>
            <person name="Wingfield M.J."/>
            <person name="Xiong C."/>
            <person name="Yue Q."/>
            <person name="Zhang X."/>
        </authorList>
    </citation>
    <scope>NUCLEOTIDE SEQUENCE [LARGE SCALE GENOMIC DNA]</scope>
    <source>
        <strain evidence="6 7">DSM 5745</strain>
    </source>
</reference>
<evidence type="ECO:0000256" key="5">
    <source>
        <dbReference type="SAM" id="MobiDB-lite"/>
    </source>
</evidence>
<keyword evidence="7" id="KW-1185">Reference proteome</keyword>
<dbReference type="GO" id="GO:0005634">
    <property type="term" value="C:nucleus"/>
    <property type="evidence" value="ECO:0007669"/>
    <property type="project" value="UniProtKB-SubCell"/>
</dbReference>
<evidence type="ECO:0000256" key="1">
    <source>
        <dbReference type="ARBA" id="ARBA00004123"/>
    </source>
</evidence>
<dbReference type="PANTHER" id="PTHR31001">
    <property type="entry name" value="UNCHARACTERIZED TRANSCRIPTIONAL REGULATORY PROTEIN"/>
    <property type="match status" value="1"/>
</dbReference>
<comment type="subcellular location">
    <subcellularLocation>
        <location evidence="1">Nucleus</location>
    </subcellularLocation>
</comment>
<evidence type="ECO:0000313" key="6">
    <source>
        <dbReference type="EMBL" id="RDW84089.1"/>
    </source>
</evidence>
<name>A0A3D8SCQ3_9EURO</name>
<keyword evidence="2" id="KW-0805">Transcription regulation</keyword>
<dbReference type="STRING" id="1810919.A0A3D8SCQ3"/>
<dbReference type="PANTHER" id="PTHR31001:SF40">
    <property type="entry name" value="ZN(II)2CYS6 TRANSCRIPTION FACTOR (EUROFUNG)"/>
    <property type="match status" value="1"/>
</dbReference>
<comment type="caution">
    <text evidence="6">The sequence shown here is derived from an EMBL/GenBank/DDBJ whole genome shotgun (WGS) entry which is preliminary data.</text>
</comment>
<keyword evidence="4" id="KW-0539">Nucleus</keyword>